<dbReference type="InterPro" id="IPR043128">
    <property type="entry name" value="Rev_trsase/Diguanyl_cyclase"/>
</dbReference>
<evidence type="ECO:0000313" key="4">
    <source>
        <dbReference type="Proteomes" id="UP000487350"/>
    </source>
</evidence>
<feature type="transmembrane region" description="Helical" evidence="1">
    <location>
        <begin position="155"/>
        <end position="177"/>
    </location>
</feature>
<dbReference type="EMBL" id="WJBU01000018">
    <property type="protein sequence ID" value="MRD48970.1"/>
    <property type="molecule type" value="Genomic_DNA"/>
</dbReference>
<dbReference type="InterPro" id="IPR000160">
    <property type="entry name" value="GGDEF_dom"/>
</dbReference>
<dbReference type="SUPFAM" id="SSF55073">
    <property type="entry name" value="Nucleotide cyclase"/>
    <property type="match status" value="1"/>
</dbReference>
<name>A0A844AWS0_9BURK</name>
<feature type="transmembrane region" description="Helical" evidence="1">
    <location>
        <begin position="6"/>
        <end position="28"/>
    </location>
</feature>
<gene>
    <name evidence="3" type="ORF">GHT07_16965</name>
</gene>
<dbReference type="AlphaFoldDB" id="A0A844AWS0"/>
<dbReference type="RefSeq" id="WP_153586285.1">
    <property type="nucleotide sequence ID" value="NZ_WJBU01000018.1"/>
</dbReference>
<accession>A0A844AWS0</accession>
<feature type="transmembrane region" description="Helical" evidence="1">
    <location>
        <begin position="40"/>
        <end position="60"/>
    </location>
</feature>
<dbReference type="Pfam" id="PF00990">
    <property type="entry name" value="GGDEF"/>
    <property type="match status" value="1"/>
</dbReference>
<proteinExistence type="predicted"/>
<feature type="transmembrane region" description="Helical" evidence="1">
    <location>
        <begin position="127"/>
        <end position="146"/>
    </location>
</feature>
<evidence type="ECO:0000256" key="1">
    <source>
        <dbReference type="SAM" id="Phobius"/>
    </source>
</evidence>
<dbReference type="InterPro" id="IPR029787">
    <property type="entry name" value="Nucleotide_cyclase"/>
</dbReference>
<dbReference type="Proteomes" id="UP000487350">
    <property type="component" value="Unassembled WGS sequence"/>
</dbReference>
<protein>
    <submittedName>
        <fullName evidence="3">Diguanylate cyclase</fullName>
    </submittedName>
</protein>
<comment type="caution">
    <text evidence="3">The sequence shown here is derived from an EMBL/GenBank/DDBJ whole genome shotgun (WGS) entry which is preliminary data.</text>
</comment>
<evidence type="ECO:0000259" key="2">
    <source>
        <dbReference type="SMART" id="SM00267"/>
    </source>
</evidence>
<feature type="transmembrane region" description="Helical" evidence="1">
    <location>
        <begin position="99"/>
        <end position="121"/>
    </location>
</feature>
<dbReference type="OrthoDB" id="8874189at2"/>
<keyword evidence="1" id="KW-1133">Transmembrane helix</keyword>
<feature type="transmembrane region" description="Helical" evidence="1">
    <location>
        <begin position="189"/>
        <end position="207"/>
    </location>
</feature>
<evidence type="ECO:0000313" key="3">
    <source>
        <dbReference type="EMBL" id="MRD48970.1"/>
    </source>
</evidence>
<keyword evidence="1" id="KW-0472">Membrane</keyword>
<dbReference type="Pfam" id="PF07695">
    <property type="entry name" value="7TMR-DISM_7TM"/>
    <property type="match status" value="1"/>
</dbReference>
<sequence length="428" mass="45951">MSEFELAIWSAASGAISLVVLVCAADLLMTRSVAAAQGTAYNIVALLFVLLLSGVPRALVPELNPSALHTAQVLVGPLCSFLGNYWIRGWLGARQRDRFMDRALLGSGVAAIVLGMATLALPHSQQLPAAAIIVMVNVGLSIWMCVRARMHGDALALGIAIGSMLMLVGVGGLYGIALGVPGIGTGLQAMFASVCVLCLATIGAMLWKRNERARRMHGFEPEHSQFDPVTKLRSGAPFVRQLIKAQERRRRTRRDGAVIAVLVFQPERIVSQAGTGALNEVYLQVAHRLQRQLGAVNPVGRYWERCFIALSESIHSPAALRTMGLRVASAMRKPMHVKSADGTMVQVRVDIGVGVVHMGAREDSEVEDLLHEAEHLAEAARAMASRAAMRDPLTGETVPVEKAQFGHRRRIRAGAAIAPVTPGVRARA</sequence>
<feature type="domain" description="GGDEF" evidence="2">
    <location>
        <begin position="207"/>
        <end position="390"/>
    </location>
</feature>
<keyword evidence="1" id="KW-0812">Transmembrane</keyword>
<keyword evidence="4" id="KW-1185">Reference proteome</keyword>
<reference evidence="3 4" key="1">
    <citation type="submission" date="2019-11" db="EMBL/GenBank/DDBJ databases">
        <title>Caenimonas koreensis gen. nov., sp. nov., isolated from activated sludge.</title>
        <authorList>
            <person name="Seung H.R."/>
        </authorList>
    </citation>
    <scope>NUCLEOTIDE SEQUENCE [LARGE SCALE GENOMIC DNA]</scope>
    <source>
        <strain evidence="3 4">EMB320</strain>
    </source>
</reference>
<dbReference type="Gene3D" id="3.30.70.270">
    <property type="match status" value="1"/>
</dbReference>
<dbReference type="InterPro" id="IPR011623">
    <property type="entry name" value="7TMR_DISM_rcpt_extracell_dom1"/>
</dbReference>
<feature type="transmembrane region" description="Helical" evidence="1">
    <location>
        <begin position="66"/>
        <end position="87"/>
    </location>
</feature>
<dbReference type="SMART" id="SM00267">
    <property type="entry name" value="GGDEF"/>
    <property type="match status" value="1"/>
</dbReference>
<organism evidence="3 4">
    <name type="scientific">Caenimonas koreensis DSM 17982</name>
    <dbReference type="NCBI Taxonomy" id="1121255"/>
    <lineage>
        <taxon>Bacteria</taxon>
        <taxon>Pseudomonadati</taxon>
        <taxon>Pseudomonadota</taxon>
        <taxon>Betaproteobacteria</taxon>
        <taxon>Burkholderiales</taxon>
        <taxon>Comamonadaceae</taxon>
        <taxon>Caenimonas</taxon>
    </lineage>
</organism>